<evidence type="ECO:0000313" key="1">
    <source>
        <dbReference type="EMBL" id="UWM53672.1"/>
    </source>
</evidence>
<dbReference type="KEGG" id="ssai:N0B31_16230"/>
<protein>
    <submittedName>
        <fullName evidence="1">Uncharacterized protein</fullName>
    </submittedName>
</protein>
<dbReference type="InterPro" id="IPR055536">
    <property type="entry name" value="DUF7112"/>
</dbReference>
<accession>A0A9E7UA62</accession>
<name>A0A9E7UA62_9EURY</name>
<dbReference type="EMBL" id="CP104003">
    <property type="protein sequence ID" value="UWM53672.1"/>
    <property type="molecule type" value="Genomic_DNA"/>
</dbReference>
<dbReference type="Pfam" id="PF23424">
    <property type="entry name" value="DUF7112"/>
    <property type="match status" value="1"/>
</dbReference>
<dbReference type="Proteomes" id="UP001057580">
    <property type="component" value="Chromosome"/>
</dbReference>
<sequence length="149" mass="16119">MTDRVSSENASVETVRATLASAGATGRPRIAVPEETAEQFPADELVTLVLGGTVYHARVDVALDDSLEIRGAYDNRRLAREADGENRLVEWAKNEGVDVGRSVLLDTVVEGERYGVRKPGETTVYEVPETTVNTSLDRIAQSLDGGDDE</sequence>
<reference evidence="1" key="1">
    <citation type="submission" date="2022-09" db="EMBL/GenBank/DDBJ databases">
        <title>Diverse halophilic archaea isolated from saline environments.</title>
        <authorList>
            <person name="Cui H.-L."/>
        </authorList>
    </citation>
    <scope>NUCLEOTIDE SEQUENCE</scope>
    <source>
        <strain evidence="1">ZS-35-S2</strain>
    </source>
</reference>
<keyword evidence="2" id="KW-1185">Reference proteome</keyword>
<dbReference type="RefSeq" id="WP_260592666.1">
    <property type="nucleotide sequence ID" value="NZ_CP104003.1"/>
</dbReference>
<evidence type="ECO:0000313" key="2">
    <source>
        <dbReference type="Proteomes" id="UP001057580"/>
    </source>
</evidence>
<gene>
    <name evidence="1" type="ORF">N0B31_16230</name>
</gene>
<dbReference type="GeneID" id="74944002"/>
<proteinExistence type="predicted"/>
<dbReference type="AlphaFoldDB" id="A0A9E7UA62"/>
<organism evidence="1 2">
    <name type="scientific">Salinirubellus salinus</name>
    <dbReference type="NCBI Taxonomy" id="1364945"/>
    <lineage>
        <taxon>Archaea</taxon>
        <taxon>Methanobacteriati</taxon>
        <taxon>Methanobacteriota</taxon>
        <taxon>Stenosarchaea group</taxon>
        <taxon>Halobacteria</taxon>
        <taxon>Halobacteriales</taxon>
        <taxon>Natronomonadaceae</taxon>
        <taxon>Salinirubellus</taxon>
    </lineage>
</organism>